<gene>
    <name evidence="2" type="ORF">UFOPK1835_02229</name>
</gene>
<dbReference type="Pfam" id="PF12679">
    <property type="entry name" value="ABC2_membrane_2"/>
    <property type="match status" value="1"/>
</dbReference>
<evidence type="ECO:0000313" key="2">
    <source>
        <dbReference type="EMBL" id="CAB4627669.1"/>
    </source>
</evidence>
<name>A0A6J6IUA7_9ZZZZ</name>
<keyword evidence="1" id="KW-0472">Membrane</keyword>
<sequence length="268" mass="28024">MLRRWPVFAQGLRDRRRSLVWWSLGVTLYMAFIAASWPSIRSAPGLADLESQMPESIMALMGASGFSFSTGAGYVSGELFGFMIPIFALILVIGTGGAAIGGAEERGLLDLLLSHPLSRSRVLLQSAALLAFEAVVFGTVIVISLLVASPISDLGIDVTNLIGAVTGIVLLSISLGSLALVIGAATGSRGIALAVTGSFAAVTYLASSLSELVSFLGTAKWLSPFWYSTSGAPLVNGYTWWHGLVLAGSTAVILAIGTVLFERRDLAT</sequence>
<dbReference type="EMBL" id="CAEZUP010000169">
    <property type="protein sequence ID" value="CAB4627669.1"/>
    <property type="molecule type" value="Genomic_DNA"/>
</dbReference>
<keyword evidence="1" id="KW-0812">Transmembrane</keyword>
<dbReference type="AlphaFoldDB" id="A0A6J6IUA7"/>
<feature type="transmembrane region" description="Helical" evidence="1">
    <location>
        <begin position="161"/>
        <end position="184"/>
    </location>
</feature>
<feature type="transmembrane region" description="Helical" evidence="1">
    <location>
        <begin position="191"/>
        <end position="219"/>
    </location>
</feature>
<feature type="transmembrane region" description="Helical" evidence="1">
    <location>
        <begin position="239"/>
        <end position="261"/>
    </location>
</feature>
<keyword evidence="1" id="KW-1133">Transmembrane helix</keyword>
<reference evidence="2" key="1">
    <citation type="submission" date="2020-05" db="EMBL/GenBank/DDBJ databases">
        <authorList>
            <person name="Chiriac C."/>
            <person name="Salcher M."/>
            <person name="Ghai R."/>
            <person name="Kavagutti S V."/>
        </authorList>
    </citation>
    <scope>NUCLEOTIDE SEQUENCE</scope>
</reference>
<feature type="transmembrane region" description="Helical" evidence="1">
    <location>
        <begin position="82"/>
        <end position="101"/>
    </location>
</feature>
<protein>
    <submittedName>
        <fullName evidence="2">Unannotated protein</fullName>
    </submittedName>
</protein>
<proteinExistence type="predicted"/>
<accession>A0A6J6IUA7</accession>
<dbReference type="PANTHER" id="PTHR37305">
    <property type="entry name" value="INTEGRAL MEMBRANE PROTEIN-RELATED"/>
    <property type="match status" value="1"/>
</dbReference>
<organism evidence="2">
    <name type="scientific">freshwater metagenome</name>
    <dbReference type="NCBI Taxonomy" id="449393"/>
    <lineage>
        <taxon>unclassified sequences</taxon>
        <taxon>metagenomes</taxon>
        <taxon>ecological metagenomes</taxon>
    </lineage>
</organism>
<feature type="transmembrane region" description="Helical" evidence="1">
    <location>
        <begin position="20"/>
        <end position="37"/>
    </location>
</feature>
<evidence type="ECO:0000256" key="1">
    <source>
        <dbReference type="SAM" id="Phobius"/>
    </source>
</evidence>
<dbReference type="GO" id="GO:0140359">
    <property type="term" value="F:ABC-type transporter activity"/>
    <property type="evidence" value="ECO:0007669"/>
    <property type="project" value="InterPro"/>
</dbReference>
<feature type="transmembrane region" description="Helical" evidence="1">
    <location>
        <begin position="122"/>
        <end position="149"/>
    </location>
</feature>
<dbReference type="GO" id="GO:0005886">
    <property type="term" value="C:plasma membrane"/>
    <property type="evidence" value="ECO:0007669"/>
    <property type="project" value="UniProtKB-SubCell"/>
</dbReference>
<dbReference type="PANTHER" id="PTHR37305:SF1">
    <property type="entry name" value="MEMBRANE PROTEIN"/>
    <property type="match status" value="1"/>
</dbReference>